<evidence type="ECO:0000256" key="4">
    <source>
        <dbReference type="ARBA" id="ARBA00023136"/>
    </source>
</evidence>
<keyword evidence="4 5" id="KW-0472">Membrane</keyword>
<proteinExistence type="predicted"/>
<dbReference type="PANTHER" id="PTHR12428">
    <property type="entry name" value="OXA1"/>
    <property type="match status" value="1"/>
</dbReference>
<evidence type="ECO:0000313" key="6">
    <source>
        <dbReference type="EMBL" id="KAB7502477.1"/>
    </source>
</evidence>
<evidence type="ECO:0000256" key="2">
    <source>
        <dbReference type="ARBA" id="ARBA00022692"/>
    </source>
</evidence>
<evidence type="ECO:0000256" key="5">
    <source>
        <dbReference type="SAM" id="Phobius"/>
    </source>
</evidence>
<dbReference type="AlphaFoldDB" id="A0A5N5T876"/>
<evidence type="ECO:0000256" key="3">
    <source>
        <dbReference type="ARBA" id="ARBA00022989"/>
    </source>
</evidence>
<dbReference type="OrthoDB" id="2148490at2759"/>
<comment type="caution">
    <text evidence="6">The sequence shown here is derived from an EMBL/GenBank/DDBJ whole genome shotgun (WGS) entry which is preliminary data.</text>
</comment>
<evidence type="ECO:0000256" key="1">
    <source>
        <dbReference type="ARBA" id="ARBA00004141"/>
    </source>
</evidence>
<name>A0A5N5T876_9CRUS</name>
<dbReference type="EMBL" id="SEYY01007429">
    <property type="protein sequence ID" value="KAB7502477.1"/>
    <property type="molecule type" value="Genomic_DNA"/>
</dbReference>
<gene>
    <name evidence="6" type="primary">OXA1L</name>
    <name evidence="6" type="ORF">Anas_09220</name>
</gene>
<evidence type="ECO:0000313" key="7">
    <source>
        <dbReference type="Proteomes" id="UP000326759"/>
    </source>
</evidence>
<dbReference type="Proteomes" id="UP000326759">
    <property type="component" value="Unassembled WGS sequence"/>
</dbReference>
<protein>
    <submittedName>
        <fullName evidence="6">Mitochondrial inner membrane protein OXA1L</fullName>
    </submittedName>
</protein>
<organism evidence="6 7">
    <name type="scientific">Armadillidium nasatum</name>
    <dbReference type="NCBI Taxonomy" id="96803"/>
    <lineage>
        <taxon>Eukaryota</taxon>
        <taxon>Metazoa</taxon>
        <taxon>Ecdysozoa</taxon>
        <taxon>Arthropoda</taxon>
        <taxon>Crustacea</taxon>
        <taxon>Multicrustacea</taxon>
        <taxon>Malacostraca</taxon>
        <taxon>Eumalacostraca</taxon>
        <taxon>Peracarida</taxon>
        <taxon>Isopoda</taxon>
        <taxon>Oniscidea</taxon>
        <taxon>Crinocheta</taxon>
        <taxon>Armadillidiidae</taxon>
        <taxon>Armadillidium</taxon>
    </lineage>
</organism>
<feature type="transmembrane region" description="Helical" evidence="5">
    <location>
        <begin position="93"/>
        <end position="118"/>
    </location>
</feature>
<dbReference type="GO" id="GO:0005743">
    <property type="term" value="C:mitochondrial inner membrane"/>
    <property type="evidence" value="ECO:0007669"/>
    <property type="project" value="TreeGrafter"/>
</dbReference>
<dbReference type="PANTHER" id="PTHR12428:SF66">
    <property type="entry name" value="MITOCHONDRIAL INNER MEMBRANE PROTEIN OXA1L"/>
    <property type="match status" value="1"/>
</dbReference>
<keyword evidence="2 5" id="KW-0812">Transmembrane</keyword>
<sequence length="212" mass="24208">MIRTLVFPLVIKVQRHTALLNNNLPIVQALQNKMSEARSSGNNLEAAKAGYELQMFFKEKDIKPMRSIMLPLVQVGTDGQPTSNMASAKLMKYVLPAIPIVIFPFTCHFPGAILWYWVCTNLISLVQVGVLRIPKVRNYFNIPERIKHDMKKSKTGFVKDMKQSFSNMKAVSKLEERQRFDARKFEEAGRGPVVKTFKHNPLTDMKAKPRDS</sequence>
<accession>A0A5N5T876</accession>
<dbReference type="GO" id="GO:0032979">
    <property type="term" value="P:protein insertion into mitochondrial inner membrane from matrix"/>
    <property type="evidence" value="ECO:0007669"/>
    <property type="project" value="TreeGrafter"/>
</dbReference>
<dbReference type="GO" id="GO:0032977">
    <property type="term" value="F:membrane insertase activity"/>
    <property type="evidence" value="ECO:0007669"/>
    <property type="project" value="InterPro"/>
</dbReference>
<dbReference type="InterPro" id="IPR001708">
    <property type="entry name" value="YidC/ALB3/OXA1/COX18"/>
</dbReference>
<keyword evidence="3 5" id="KW-1133">Transmembrane helix</keyword>
<dbReference type="CDD" id="cd20069">
    <property type="entry name" value="5TM_Oxa1-like"/>
    <property type="match status" value="1"/>
</dbReference>
<comment type="subcellular location">
    <subcellularLocation>
        <location evidence="1">Membrane</location>
        <topology evidence="1">Multi-pass membrane protein</topology>
    </subcellularLocation>
</comment>
<reference evidence="6 7" key="1">
    <citation type="journal article" date="2019" name="PLoS Biol.">
        <title>Sex chromosomes control vertical transmission of feminizing Wolbachia symbionts in an isopod.</title>
        <authorList>
            <person name="Becking T."/>
            <person name="Chebbi M.A."/>
            <person name="Giraud I."/>
            <person name="Moumen B."/>
            <person name="Laverre T."/>
            <person name="Caubet Y."/>
            <person name="Peccoud J."/>
            <person name="Gilbert C."/>
            <person name="Cordaux R."/>
        </authorList>
    </citation>
    <scope>NUCLEOTIDE SEQUENCE [LARGE SCALE GENOMIC DNA]</scope>
    <source>
        <strain evidence="6">ANa2</strain>
        <tissue evidence="6">Whole body excluding digestive tract and cuticle</tissue>
    </source>
</reference>
<keyword evidence="7" id="KW-1185">Reference proteome</keyword>